<dbReference type="EC" id="4.1.1.36" evidence="3"/>
<comment type="similarity">
    <text evidence="3 4">In the N-terminal section; belongs to the HFCD (homo-oligomeric flavin containing Cys decarboxylase) superfamily.</text>
</comment>
<keyword evidence="3 4" id="KW-0285">Flavoprotein</keyword>
<dbReference type="EMBL" id="CP001751">
    <property type="protein sequence ID" value="ADE39808.1"/>
    <property type="molecule type" value="Genomic_DNA"/>
</dbReference>
<dbReference type="GO" id="GO:0010181">
    <property type="term" value="F:FMN binding"/>
    <property type="evidence" value="ECO:0007669"/>
    <property type="project" value="UniProtKB-UniRule"/>
</dbReference>
<dbReference type="NCBIfam" id="TIGR00521">
    <property type="entry name" value="coaBC_dfp"/>
    <property type="match status" value="1"/>
</dbReference>
<dbReference type="SUPFAM" id="SSF52507">
    <property type="entry name" value="Homo-oligomeric flavin-containing Cys decarboxylases, HFCD"/>
    <property type="match status" value="1"/>
</dbReference>
<keyword evidence="8" id="KW-1185">Reference proteome</keyword>
<dbReference type="InterPro" id="IPR003382">
    <property type="entry name" value="Flavoprotein"/>
</dbReference>
<feature type="binding site" evidence="3">
    <location>
        <position position="356"/>
    </location>
    <ligand>
        <name>CTP</name>
        <dbReference type="ChEBI" id="CHEBI:37563"/>
    </ligand>
</feature>
<dbReference type="PANTHER" id="PTHR14359">
    <property type="entry name" value="HOMO-OLIGOMERIC FLAVIN CONTAINING CYS DECARBOXYLASE FAMILY"/>
    <property type="match status" value="1"/>
</dbReference>
<proteinExistence type="inferred from homology"/>
<evidence type="ECO:0000313" key="7">
    <source>
        <dbReference type="EMBL" id="ADE39808.1"/>
    </source>
</evidence>
<keyword evidence="2 3" id="KW-0456">Lyase</keyword>
<name>D5BU61_PUNMI</name>
<feature type="binding site" evidence="3">
    <location>
        <position position="366"/>
    </location>
    <ligand>
        <name>CTP</name>
        <dbReference type="ChEBI" id="CHEBI:37563"/>
    </ligand>
</feature>
<comment type="function">
    <text evidence="4">Catalyzes two steps in the biosynthesis of coenzyme A. In the first step cysteine is conjugated to 4'-phosphopantothenate to form 4-phosphopantothenoylcysteine, in the latter compound is decarboxylated to form 4'-phosphopantotheine.</text>
</comment>
<dbReference type="PANTHER" id="PTHR14359:SF6">
    <property type="entry name" value="PHOSPHOPANTOTHENOYLCYSTEINE DECARBOXYLASE"/>
    <property type="match status" value="1"/>
</dbReference>
<evidence type="ECO:0000256" key="4">
    <source>
        <dbReference type="RuleBase" id="RU364078"/>
    </source>
</evidence>
<keyword evidence="3" id="KW-0479">Metal-binding</keyword>
<dbReference type="Proteomes" id="UP000007460">
    <property type="component" value="Chromosome"/>
</dbReference>
<evidence type="ECO:0000259" key="5">
    <source>
        <dbReference type="Pfam" id="PF02441"/>
    </source>
</evidence>
<dbReference type="AlphaFoldDB" id="D5BU61"/>
<keyword evidence="3" id="KW-0511">Multifunctional enzyme</keyword>
<dbReference type="HOGENOM" id="CLU_033319_0_1_5"/>
<evidence type="ECO:0000313" key="8">
    <source>
        <dbReference type="Proteomes" id="UP000007460"/>
    </source>
</evidence>
<comment type="cofactor">
    <cofactor evidence="3">
        <name>Mg(2+)</name>
        <dbReference type="ChEBI" id="CHEBI:18420"/>
    </cofactor>
</comment>
<dbReference type="KEGG" id="apb:SAR116_1565"/>
<keyword evidence="3" id="KW-0460">Magnesium</keyword>
<dbReference type="SUPFAM" id="SSF102645">
    <property type="entry name" value="CoaB-like"/>
    <property type="match status" value="1"/>
</dbReference>
<comment type="catalytic activity">
    <reaction evidence="3 4">
        <text>(R)-4'-phosphopantothenate + L-cysteine + CTP = N-[(R)-4-phosphopantothenoyl]-L-cysteine + CMP + diphosphate + H(+)</text>
        <dbReference type="Rhea" id="RHEA:19397"/>
        <dbReference type="ChEBI" id="CHEBI:10986"/>
        <dbReference type="ChEBI" id="CHEBI:15378"/>
        <dbReference type="ChEBI" id="CHEBI:33019"/>
        <dbReference type="ChEBI" id="CHEBI:35235"/>
        <dbReference type="ChEBI" id="CHEBI:37563"/>
        <dbReference type="ChEBI" id="CHEBI:59458"/>
        <dbReference type="ChEBI" id="CHEBI:60377"/>
        <dbReference type="EC" id="6.3.2.5"/>
    </reaction>
</comment>
<dbReference type="UniPathway" id="UPA00241">
    <property type="reaction ID" value="UER00353"/>
</dbReference>
<dbReference type="eggNOG" id="COG0452">
    <property type="taxonomic scope" value="Bacteria"/>
</dbReference>
<dbReference type="EC" id="6.3.2.5" evidence="3"/>
<feature type="binding site" evidence="3">
    <location>
        <position position="420"/>
    </location>
    <ligand>
        <name>CTP</name>
        <dbReference type="ChEBI" id="CHEBI:37563"/>
    </ligand>
</feature>
<dbReference type="GO" id="GO:0071513">
    <property type="term" value="C:phosphopantothenoylcysteine decarboxylase complex"/>
    <property type="evidence" value="ECO:0007669"/>
    <property type="project" value="TreeGrafter"/>
</dbReference>
<dbReference type="GO" id="GO:0015941">
    <property type="term" value="P:pantothenate catabolic process"/>
    <property type="evidence" value="ECO:0007669"/>
    <property type="project" value="InterPro"/>
</dbReference>
<comment type="cofactor">
    <cofactor evidence="3">
        <name>FMN</name>
        <dbReference type="ChEBI" id="CHEBI:58210"/>
    </cofactor>
    <text evidence="3">Binds 1 FMN per subunit.</text>
</comment>
<feature type="domain" description="DNA/pantothenate metabolism flavoprotein C-terminal" evidence="6">
    <location>
        <begin position="264"/>
        <end position="479"/>
    </location>
</feature>
<feature type="binding site" evidence="3">
    <location>
        <begin position="383"/>
        <end position="386"/>
    </location>
    <ligand>
        <name>CTP</name>
        <dbReference type="ChEBI" id="CHEBI:37563"/>
    </ligand>
</feature>
<keyword evidence="1 3" id="KW-0210">Decarboxylase</keyword>
<dbReference type="InterPro" id="IPR005252">
    <property type="entry name" value="CoaBC"/>
</dbReference>
<dbReference type="Gene3D" id="3.40.50.10300">
    <property type="entry name" value="CoaB-like"/>
    <property type="match status" value="1"/>
</dbReference>
<comment type="function">
    <text evidence="3">Catalyzes two sequential steps in the biosynthesis of coenzyme A. In the first step cysteine is conjugated to 4'-phosphopantothenate to form 4-phosphopantothenoylcysteine. In the second step the latter compound is decarboxylated to form 4'-phosphopantotheine.</text>
</comment>
<protein>
    <recommendedName>
        <fullName evidence="3">Coenzyme A biosynthesis bifunctional protein CoaBC</fullName>
    </recommendedName>
    <alternativeName>
        <fullName evidence="3">DNA/pantothenate metabolism flavoprotein</fullName>
    </alternativeName>
    <alternativeName>
        <fullName evidence="3">Phosphopantothenoylcysteine synthetase/decarboxylase</fullName>
        <shortName evidence="3">PPCS-PPCDC</shortName>
    </alternativeName>
    <domain>
        <recommendedName>
            <fullName evidence="3">Phosphopantothenoylcysteine decarboxylase</fullName>
            <shortName evidence="3">PPC decarboxylase</shortName>
            <shortName evidence="3">PPC-DC</shortName>
            <ecNumber evidence="3">4.1.1.36</ecNumber>
        </recommendedName>
        <alternativeName>
            <fullName evidence="3">CoaC</fullName>
        </alternativeName>
    </domain>
    <domain>
        <recommendedName>
            <fullName evidence="3">Phosphopantothenate--cysteine ligase</fullName>
            <ecNumber evidence="3">6.3.2.5</ecNumber>
        </recommendedName>
        <alternativeName>
            <fullName evidence="3">CoaB</fullName>
        </alternativeName>
        <alternativeName>
            <fullName evidence="3">Phosphopantothenoylcysteine synthetase</fullName>
            <shortName evidence="3">PPC synthetase</shortName>
            <shortName evidence="3">PPC-S</shortName>
        </alternativeName>
    </domain>
</protein>
<gene>
    <name evidence="3" type="primary">coaBC</name>
    <name evidence="7" type="ordered locus">SAR116_1565</name>
</gene>
<dbReference type="InterPro" id="IPR007085">
    <property type="entry name" value="DNA/pantothenate-metab_flavo_C"/>
</dbReference>
<feature type="active site" description="Proton donor" evidence="3">
    <location>
        <position position="228"/>
    </location>
</feature>
<dbReference type="Pfam" id="PF02441">
    <property type="entry name" value="Flavoprotein"/>
    <property type="match status" value="1"/>
</dbReference>
<feature type="binding site" evidence="3">
    <location>
        <position position="416"/>
    </location>
    <ligand>
        <name>CTP</name>
        <dbReference type="ChEBI" id="CHEBI:37563"/>
    </ligand>
</feature>
<comment type="caution">
    <text evidence="3">Lacks conserved residue(s) required for the propagation of feature annotation.</text>
</comment>
<comment type="catalytic activity">
    <reaction evidence="3 4">
        <text>N-[(R)-4-phosphopantothenoyl]-L-cysteine + H(+) = (R)-4'-phosphopantetheine + CO2</text>
        <dbReference type="Rhea" id="RHEA:16793"/>
        <dbReference type="ChEBI" id="CHEBI:15378"/>
        <dbReference type="ChEBI" id="CHEBI:16526"/>
        <dbReference type="ChEBI" id="CHEBI:59458"/>
        <dbReference type="ChEBI" id="CHEBI:61723"/>
        <dbReference type="EC" id="4.1.1.36"/>
    </reaction>
</comment>
<organism evidence="7 8">
    <name type="scientific">Puniceispirillum marinum (strain IMCC1322)</name>
    <dbReference type="NCBI Taxonomy" id="488538"/>
    <lineage>
        <taxon>Bacteria</taxon>
        <taxon>Pseudomonadati</taxon>
        <taxon>Pseudomonadota</taxon>
        <taxon>Alphaproteobacteria</taxon>
        <taxon>Candidatus Puniceispirillales</taxon>
        <taxon>Candidatus Puniceispirillaceae</taxon>
        <taxon>Candidatus Puniceispirillum</taxon>
    </lineage>
</organism>
<keyword evidence="3 4" id="KW-0436">Ligase</keyword>
<dbReference type="GO" id="GO:0046872">
    <property type="term" value="F:metal ion binding"/>
    <property type="evidence" value="ECO:0007669"/>
    <property type="project" value="UniProtKB-KW"/>
</dbReference>
<evidence type="ECO:0000256" key="3">
    <source>
        <dbReference type="HAMAP-Rule" id="MF_02225"/>
    </source>
</evidence>
<evidence type="ECO:0000256" key="1">
    <source>
        <dbReference type="ARBA" id="ARBA00022793"/>
    </source>
</evidence>
<dbReference type="Gene3D" id="3.40.50.1950">
    <property type="entry name" value="Flavin prenyltransferase-like"/>
    <property type="match status" value="1"/>
</dbReference>
<dbReference type="GO" id="GO:0004632">
    <property type="term" value="F:phosphopantothenate--cysteine ligase activity"/>
    <property type="evidence" value="ECO:0007669"/>
    <property type="project" value="UniProtKB-UniRule"/>
</dbReference>
<feature type="domain" description="Flavoprotein" evidence="5">
    <location>
        <begin position="76"/>
        <end position="249"/>
    </location>
</feature>
<feature type="binding site" evidence="3">
    <location>
        <position position="402"/>
    </location>
    <ligand>
        <name>CTP</name>
        <dbReference type="ChEBI" id="CHEBI:37563"/>
    </ligand>
</feature>
<dbReference type="InterPro" id="IPR036551">
    <property type="entry name" value="Flavin_trans-like"/>
</dbReference>
<evidence type="ECO:0000256" key="2">
    <source>
        <dbReference type="ARBA" id="ARBA00023239"/>
    </source>
</evidence>
<reference evidence="7 8" key="1">
    <citation type="journal article" date="2010" name="J. Bacteriol.">
        <title>Complete genome sequence of "Candidatus Puniceispirillum marinum" IMCC1322, a representative of the SAR116 clade in the Alphaproteobacteria.</title>
        <authorList>
            <person name="Oh H.M."/>
            <person name="Kwon K.K."/>
            <person name="Kang I."/>
            <person name="Kang S.G."/>
            <person name="Lee J.H."/>
            <person name="Kim S.J."/>
            <person name="Cho J.C."/>
        </authorList>
    </citation>
    <scope>NUCLEOTIDE SEQUENCE [LARGE SCALE GENOMIC DNA]</scope>
    <source>
        <strain evidence="7 8">IMCC1322</strain>
    </source>
</reference>
<comment type="pathway">
    <text evidence="3 4">Cofactor biosynthesis; coenzyme A biosynthesis; CoA from (R)-pantothenate: step 3/5.</text>
</comment>
<keyword evidence="3 4" id="KW-0288">FMN</keyword>
<comment type="similarity">
    <text evidence="3 4">In the C-terminal section; belongs to the PPC synthetase family.</text>
</comment>
<feature type="region of interest" description="Phosphopantothenoylcysteine decarboxylase" evidence="3">
    <location>
        <begin position="1"/>
        <end position="268"/>
    </location>
</feature>
<evidence type="ECO:0000259" key="6">
    <source>
        <dbReference type="Pfam" id="PF04127"/>
    </source>
</evidence>
<dbReference type="STRING" id="488538.SAR116_1565"/>
<dbReference type="HAMAP" id="MF_02225">
    <property type="entry name" value="CoaBC"/>
    <property type="match status" value="1"/>
</dbReference>
<dbReference type="Pfam" id="PF04127">
    <property type="entry name" value="DFP"/>
    <property type="match status" value="1"/>
</dbReference>
<comment type="pathway">
    <text evidence="3 4">Cofactor biosynthesis; coenzyme A biosynthesis; CoA from (R)-pantothenate: step 2/5.</text>
</comment>
<accession>D5BU61</accession>
<feature type="region of interest" description="Phosphopantothenate--cysteine ligase" evidence="3">
    <location>
        <begin position="269"/>
        <end position="499"/>
    </location>
</feature>
<dbReference type="GO" id="GO:0004633">
    <property type="term" value="F:phosphopantothenoylcysteine decarboxylase activity"/>
    <property type="evidence" value="ECO:0007669"/>
    <property type="project" value="UniProtKB-UniRule"/>
</dbReference>
<dbReference type="GO" id="GO:0015937">
    <property type="term" value="P:coenzyme A biosynthetic process"/>
    <property type="evidence" value="ECO:0007669"/>
    <property type="project" value="UniProtKB-UniRule"/>
</dbReference>
<sequence length="499" mass="52905">MNVEQVIDQLGGRHAMQALLGVGPSAISNYIARGCFPRRVQATIEAALQNPPHHFNPDNRGITTASSTVMPTARGKRIALIIGGGIAAYKALELTRRLQDHGCHVTGIMTRSAQQFITPLSLSALSGEKVYTDLFSLTDEAEMGHIRLARETDLVLVVPATANLMARAANGIADDLASTILLATTAPVMMAPAMNPAMWSHPATRENLARLKQRGVRFIGPDSGDTACGEAGEGRLSSPQDIVTNVCAALNTVKAPSENSQLPLAGKHALVTSGPTIEPIDSVRFIANHSSGKQGHAIAAALARQGATVTLVCGPVTIDPPLGVKLVSVDTAQQMYDACMAALPADIAVCAAAVADWRAQSPQDHKMKKQAADIMTLNLVKNPDILATLGHHQQRPDLLIGFAAETENLETNAQQKRKAKNCDWIVGNLVTTSSGADLSDDLVFGHDKNTIILVRDGTSEAWPQMPKTDIADKLVAAMITTLHQKSTLAPSDDREPADA</sequence>
<dbReference type="InterPro" id="IPR035929">
    <property type="entry name" value="CoaB-like_sf"/>
</dbReference>